<dbReference type="OrthoDB" id="79880at2759"/>
<feature type="region of interest" description="Disordered" evidence="1">
    <location>
        <begin position="801"/>
        <end position="887"/>
    </location>
</feature>
<feature type="region of interest" description="Disordered" evidence="1">
    <location>
        <begin position="1"/>
        <end position="20"/>
    </location>
</feature>
<organism evidence="2">
    <name type="scientific">Aphanomyces invadans</name>
    <dbReference type="NCBI Taxonomy" id="157072"/>
    <lineage>
        <taxon>Eukaryota</taxon>
        <taxon>Sar</taxon>
        <taxon>Stramenopiles</taxon>
        <taxon>Oomycota</taxon>
        <taxon>Saprolegniomycetes</taxon>
        <taxon>Saprolegniales</taxon>
        <taxon>Verrucalvaceae</taxon>
        <taxon>Aphanomyces</taxon>
    </lineage>
</organism>
<gene>
    <name evidence="2" type="ORF">H310_02549</name>
</gene>
<feature type="compositionally biased region" description="Low complexity" evidence="1">
    <location>
        <begin position="827"/>
        <end position="846"/>
    </location>
</feature>
<dbReference type="EMBL" id="KI913955">
    <property type="protein sequence ID" value="ETW06255.1"/>
    <property type="molecule type" value="Genomic_DNA"/>
</dbReference>
<dbReference type="eggNOG" id="ENOG502S97G">
    <property type="taxonomic scope" value="Eukaryota"/>
</dbReference>
<feature type="region of interest" description="Disordered" evidence="1">
    <location>
        <begin position="32"/>
        <end position="64"/>
    </location>
</feature>
<name>A0A024UJ80_9STRA</name>
<dbReference type="VEuPathDB" id="FungiDB:H310_02549"/>
<proteinExistence type="predicted"/>
<feature type="region of interest" description="Disordered" evidence="1">
    <location>
        <begin position="345"/>
        <end position="496"/>
    </location>
</feature>
<evidence type="ECO:0000313" key="2">
    <source>
        <dbReference type="EMBL" id="ETW06255.1"/>
    </source>
</evidence>
<sequence length="1040" mass="112319">MLACYRRSQAGGGGTGAIPADQRQEDLIRLELARKRNTKTTSTEAKLTSRSLRRSGRQSTQQRHHAVLLESANRTRIEAIVARVSAVVATAPFSTEFSHDDKEFVLNWVDEVDLILTAFIPCTDPRRDPLGRMVDKLSWLQHSYTCLAEAGVDAKALIASWERDGVLDSDSSDDNDDGGHPIEQISFDDMEAGAEFARKERLVRRKAAARIIRRNVQNGPPTSHWSKRVEEFRLFGNTFYKDIDTPLVKTQTLKLFTDEAKAVTVTLDLAKQSEAARQMRLTHVMHLAQHVATFKVDDAIRHVAIAMQKRKLLENRCAVKLQLKWRAYKATKAKMMVLVEELRRRKKPASTKVTMAKTKAPSNSHRAMASPRNNTPESTPTPRNKTPELESAPRRPSPPSATAVEGKSQSPPPAQLDKPLAHPPLNKPKTPDKPSTTSTRKRPTYAALDPAPPAQTIQPQMPEAPKTQQEAEPPRLTTHVSPPALKSSPVRVSGRKGSILGSLVTSLADEKRLLDMQNRMDIACVDTEPGGTADDHDKPSPEIQVDGTLRSDEAGSALSRGGMDVSSAASSTPQRLSVRRRKSSVLIARSFAPSLDASSSADAAVSGAGSVQVVDAAAGGNVASMALNKEVDEGGGGGSDRVVQTEEMFAGDGQEDGVPDEESIRALMAAWAMDSDQLNMSEDDEYQRRLEAKLKSRRALKKSALMVVLANSMRKVKARAVTPPVDGSGDRSNCTSSGSSSSDDNDDDAGATDGVELQRRCFQRYRNTTSTSRLCSFGGVRLLRLQTTAAHADITCECAPFSEDESRQPTPAPTTPFVVPDLPPDGLPGAPSSPCTSPTSPSKSPPRVGITGGSPHSNLDAVLSLPRLPEPAPPPMISTTRRKPTGMPAVASTTTLALPICWKGSSHRDRTAATNLDHRPGRSILRPTTKATIARRNQRRSCMWSKARGRASPHNPSRLTNVLPSSQFVDALPSRATDSTTIPPTAKPPLPHKSPTEGAEPAAAAPPGSRAPNDPFEAAMAAYIGMLYASSPMATPLLHK</sequence>
<feature type="region of interest" description="Disordered" evidence="1">
    <location>
        <begin position="935"/>
        <end position="962"/>
    </location>
</feature>
<feature type="compositionally biased region" description="Polar residues" evidence="1">
    <location>
        <begin position="360"/>
        <end position="384"/>
    </location>
</feature>
<feature type="compositionally biased region" description="Basic residues" evidence="1">
    <location>
        <begin position="51"/>
        <end position="64"/>
    </location>
</feature>
<feature type="compositionally biased region" description="Low complexity" evidence="1">
    <location>
        <begin position="996"/>
        <end position="1012"/>
    </location>
</feature>
<evidence type="ECO:0000256" key="1">
    <source>
        <dbReference type="SAM" id="MobiDB-lite"/>
    </source>
</evidence>
<feature type="region of interest" description="Disordered" evidence="1">
    <location>
        <begin position="717"/>
        <end position="752"/>
    </location>
</feature>
<feature type="region of interest" description="Disordered" evidence="1">
    <location>
        <begin position="975"/>
        <end position="1015"/>
    </location>
</feature>
<dbReference type="RefSeq" id="XP_008864330.1">
    <property type="nucleotide sequence ID" value="XM_008866108.1"/>
</dbReference>
<feature type="compositionally biased region" description="Polar residues" evidence="1">
    <location>
        <begin position="39"/>
        <end position="50"/>
    </location>
</feature>
<feature type="compositionally biased region" description="Low complexity" evidence="1">
    <location>
        <begin position="730"/>
        <end position="742"/>
    </location>
</feature>
<dbReference type="AlphaFoldDB" id="A0A024UJ80"/>
<reference evidence="2" key="1">
    <citation type="submission" date="2013-12" db="EMBL/GenBank/DDBJ databases">
        <title>The Genome Sequence of Aphanomyces invadans NJM9701.</title>
        <authorList>
            <consortium name="The Broad Institute Genomics Platform"/>
            <person name="Russ C."/>
            <person name="Tyler B."/>
            <person name="van West P."/>
            <person name="Dieguez-Uribeondo J."/>
            <person name="Young S.K."/>
            <person name="Zeng Q."/>
            <person name="Gargeya S."/>
            <person name="Fitzgerald M."/>
            <person name="Abouelleil A."/>
            <person name="Alvarado L."/>
            <person name="Chapman S.B."/>
            <person name="Gainer-Dewar J."/>
            <person name="Goldberg J."/>
            <person name="Griggs A."/>
            <person name="Gujja S."/>
            <person name="Hansen M."/>
            <person name="Howarth C."/>
            <person name="Imamovic A."/>
            <person name="Ireland A."/>
            <person name="Larimer J."/>
            <person name="McCowan C."/>
            <person name="Murphy C."/>
            <person name="Pearson M."/>
            <person name="Poon T.W."/>
            <person name="Priest M."/>
            <person name="Roberts A."/>
            <person name="Saif S."/>
            <person name="Shea T."/>
            <person name="Sykes S."/>
            <person name="Wortman J."/>
            <person name="Nusbaum C."/>
            <person name="Birren B."/>
        </authorList>
    </citation>
    <scope>NUCLEOTIDE SEQUENCE [LARGE SCALE GENOMIC DNA]</scope>
    <source>
        <strain evidence="2">NJM9701</strain>
    </source>
</reference>
<accession>A0A024UJ80</accession>
<dbReference type="GeneID" id="20079599"/>
<feature type="region of interest" description="Disordered" evidence="1">
    <location>
        <begin position="525"/>
        <end position="577"/>
    </location>
</feature>
<protein>
    <submittedName>
        <fullName evidence="2">Uncharacterized protein</fullName>
    </submittedName>
</protein>